<dbReference type="AlphaFoldDB" id="L5KIF7"/>
<sequence>MAQGQQHRMPAGQRRGPRQVQEALPKPRAHEWVCLGVQDLEKPPLYLRFPSLGGSSPAPVAMAIQLASQFTGPKLASAGGAGGMQRTDLIRAPLGEPSSSALGARTTTIFWFPAPSGARLQLKGNTLPKADASPSAPASASFKSSGCIWNSPQGEEENGCVLAFKSLCKAGPQGSDSTWAHVRGCEPVVRGPTLRPDCSAWARNLSPSPSTAPSLPALVMLLFCDGNYGLLLTR</sequence>
<name>L5KIF7_PTEAL</name>
<evidence type="ECO:0000313" key="3">
    <source>
        <dbReference type="Proteomes" id="UP000010552"/>
    </source>
</evidence>
<accession>L5KIF7</accession>
<dbReference type="Proteomes" id="UP000010552">
    <property type="component" value="Unassembled WGS sequence"/>
</dbReference>
<evidence type="ECO:0000256" key="1">
    <source>
        <dbReference type="SAM" id="MobiDB-lite"/>
    </source>
</evidence>
<feature type="region of interest" description="Disordered" evidence="1">
    <location>
        <begin position="1"/>
        <end position="24"/>
    </location>
</feature>
<proteinExistence type="predicted"/>
<evidence type="ECO:0000313" key="2">
    <source>
        <dbReference type="EMBL" id="ELK10551.1"/>
    </source>
</evidence>
<dbReference type="InParanoid" id="L5KIF7"/>
<protein>
    <submittedName>
        <fullName evidence="2">Uncharacterized protein</fullName>
    </submittedName>
</protein>
<reference evidence="3" key="1">
    <citation type="journal article" date="2013" name="Science">
        <title>Comparative analysis of bat genomes provides insight into the evolution of flight and immunity.</title>
        <authorList>
            <person name="Zhang G."/>
            <person name="Cowled C."/>
            <person name="Shi Z."/>
            <person name="Huang Z."/>
            <person name="Bishop-Lilly K.A."/>
            <person name="Fang X."/>
            <person name="Wynne J.W."/>
            <person name="Xiong Z."/>
            <person name="Baker M.L."/>
            <person name="Zhao W."/>
            <person name="Tachedjian M."/>
            <person name="Zhu Y."/>
            <person name="Zhou P."/>
            <person name="Jiang X."/>
            <person name="Ng J."/>
            <person name="Yang L."/>
            <person name="Wu L."/>
            <person name="Xiao J."/>
            <person name="Feng Y."/>
            <person name="Chen Y."/>
            <person name="Sun X."/>
            <person name="Zhang Y."/>
            <person name="Marsh G.A."/>
            <person name="Crameri G."/>
            <person name="Broder C.C."/>
            <person name="Frey K.G."/>
            <person name="Wang L.F."/>
            <person name="Wang J."/>
        </authorList>
    </citation>
    <scope>NUCLEOTIDE SEQUENCE [LARGE SCALE GENOMIC DNA]</scope>
</reference>
<dbReference type="EMBL" id="KB030727">
    <property type="protein sequence ID" value="ELK10551.1"/>
    <property type="molecule type" value="Genomic_DNA"/>
</dbReference>
<keyword evidence="3" id="KW-1185">Reference proteome</keyword>
<organism evidence="2 3">
    <name type="scientific">Pteropus alecto</name>
    <name type="common">Black flying fox</name>
    <dbReference type="NCBI Taxonomy" id="9402"/>
    <lineage>
        <taxon>Eukaryota</taxon>
        <taxon>Metazoa</taxon>
        <taxon>Chordata</taxon>
        <taxon>Craniata</taxon>
        <taxon>Vertebrata</taxon>
        <taxon>Euteleostomi</taxon>
        <taxon>Mammalia</taxon>
        <taxon>Eutheria</taxon>
        <taxon>Laurasiatheria</taxon>
        <taxon>Chiroptera</taxon>
        <taxon>Yinpterochiroptera</taxon>
        <taxon>Pteropodoidea</taxon>
        <taxon>Pteropodidae</taxon>
        <taxon>Pteropodinae</taxon>
        <taxon>Pteropus</taxon>
    </lineage>
</organism>
<gene>
    <name evidence="2" type="ORF">PAL_GLEAN10013033</name>
</gene>